<keyword evidence="4 7" id="KW-0106">Calcium</keyword>
<keyword evidence="5 9" id="KW-1133">Transmembrane helix</keyword>
<proteinExistence type="predicted"/>
<dbReference type="InterPro" id="IPR002126">
    <property type="entry name" value="Cadherin-like_dom"/>
</dbReference>
<dbReference type="GO" id="GO:0005886">
    <property type="term" value="C:plasma membrane"/>
    <property type="evidence" value="ECO:0007669"/>
    <property type="project" value="UniProtKB-SubCell"/>
</dbReference>
<dbReference type="GO" id="GO:0007156">
    <property type="term" value="P:homophilic cell adhesion via plasma membrane adhesion molecules"/>
    <property type="evidence" value="ECO:0007669"/>
    <property type="project" value="InterPro"/>
</dbReference>
<feature type="domain" description="Cadherin" evidence="10">
    <location>
        <begin position="670"/>
        <end position="774"/>
    </location>
</feature>
<evidence type="ECO:0000256" key="4">
    <source>
        <dbReference type="ARBA" id="ARBA00022837"/>
    </source>
</evidence>
<feature type="domain" description="Cadherin" evidence="10">
    <location>
        <begin position="577"/>
        <end position="669"/>
    </location>
</feature>
<dbReference type="Proteomes" id="UP000005408">
    <property type="component" value="Unassembled WGS sequence"/>
</dbReference>
<dbReference type="InterPro" id="IPR015919">
    <property type="entry name" value="Cadherin-like_sf"/>
</dbReference>
<evidence type="ECO:0000256" key="3">
    <source>
        <dbReference type="ARBA" id="ARBA00022737"/>
    </source>
</evidence>
<feature type="domain" description="Cadherin" evidence="10">
    <location>
        <begin position="465"/>
        <end position="569"/>
    </location>
</feature>
<evidence type="ECO:0000256" key="6">
    <source>
        <dbReference type="ARBA" id="ARBA00023136"/>
    </source>
</evidence>
<dbReference type="PRINTS" id="PR00205">
    <property type="entry name" value="CADHERIN"/>
</dbReference>
<dbReference type="InterPro" id="IPR020894">
    <property type="entry name" value="Cadherin_CS"/>
</dbReference>
<sequence>METQNTIFYDSCNGNVLGADNPNKFDQKVDNDQGEGVLIDGLVFGCCAFLSQWEFYAKKETGQARLQVWRPSGSTWSLLGENVYDVQETDKKVTYSVPDSERILVQNGDAIGFYCPGKSVVGYDEKNVQGERHRQSTATELGNFSIGSSFGWESITTATDRHFSIRADLTENTPTISSATVTFPDTTPIGTLLGTVTASDVDVGDVITVTMTSPSTVFAFDSSSLQIKNIALMSAGSTNLTLQVSDICGQTQTGSLTVVVTNTPPRIINLPYNVDVSEDQTDELLLHVINVTDDSPSDTVTCDVASVTPVTDIFFTKIAQGSCKYIILTIRENVYTMTISCDDTKDTVTSTFRVYILRNSAPVFTNLQASVSVSTTATVGTNVYTVTSFDAENDQLFYNMTCIPDHCPFTIFQSGDVRVSSDLHDVNVTGYDLYIYVYDGITLVGPKTLTVIFPSLNSAPVIINLPLMSDVIVSENAPLGFSVFQVSYTDRNIGDSHVITASFTPTSGSSLFSMNTSSGLISTSPTVNINYETLSVTSYLIHVMVYDGIAYTTSSLTVTIADVNEAPSFSKNLYYANGDEGSADTSFGTPSFDVNDPDALSTHTYSIGCPEFDIEKNTGELILAVDYDLDKSTNPSNVTCVVTVSDGDLIGTANVAITINDVNDNAPFFGLPSYTFYVPRTSAHGTQLGSISATDRDAGEYGGITYALDQAVLGSEYFSVDSTGGVYVKQSLDSFSAGQALSLTANVTDTGGLTDSVAITIVIIETTTVAIPTTTDRHIRFLEDPRNVAWLSASCAVFGGLGLFIIYLVARYGSIAQLKKWCRRSRPSKTVPRDSQTFRDVERKNSTKRWRGNDRKYRSLHEQPWTTSIQMN</sequence>
<feature type="transmembrane region" description="Helical" evidence="9">
    <location>
        <begin position="788"/>
        <end position="810"/>
    </location>
</feature>
<accession>A0A8W8NID7</accession>
<evidence type="ECO:0000256" key="5">
    <source>
        <dbReference type="ARBA" id="ARBA00022989"/>
    </source>
</evidence>
<organism evidence="11 12">
    <name type="scientific">Magallana gigas</name>
    <name type="common">Pacific oyster</name>
    <name type="synonym">Crassostrea gigas</name>
    <dbReference type="NCBI Taxonomy" id="29159"/>
    <lineage>
        <taxon>Eukaryota</taxon>
        <taxon>Metazoa</taxon>
        <taxon>Spiralia</taxon>
        <taxon>Lophotrochozoa</taxon>
        <taxon>Mollusca</taxon>
        <taxon>Bivalvia</taxon>
        <taxon>Autobranchia</taxon>
        <taxon>Pteriomorphia</taxon>
        <taxon>Ostreida</taxon>
        <taxon>Ostreoidea</taxon>
        <taxon>Ostreidae</taxon>
        <taxon>Magallana</taxon>
    </lineage>
</organism>
<dbReference type="PROSITE" id="PS50268">
    <property type="entry name" value="CADHERIN_2"/>
    <property type="match status" value="4"/>
</dbReference>
<dbReference type="PANTHER" id="PTHR24026:SF126">
    <property type="entry name" value="PROTOCADHERIN FAT 4"/>
    <property type="match status" value="1"/>
</dbReference>
<keyword evidence="2 9" id="KW-0812">Transmembrane</keyword>
<evidence type="ECO:0000256" key="7">
    <source>
        <dbReference type="PROSITE-ProRule" id="PRU00043"/>
    </source>
</evidence>
<evidence type="ECO:0000259" key="10">
    <source>
        <dbReference type="PROSITE" id="PS50268"/>
    </source>
</evidence>
<dbReference type="SMART" id="SM00112">
    <property type="entry name" value="CA"/>
    <property type="match status" value="3"/>
</dbReference>
<name>A0A8W8NID7_MAGGI</name>
<dbReference type="CDD" id="cd11304">
    <property type="entry name" value="Cadherin_repeat"/>
    <property type="match status" value="4"/>
</dbReference>
<evidence type="ECO:0000256" key="8">
    <source>
        <dbReference type="SAM" id="MobiDB-lite"/>
    </source>
</evidence>
<evidence type="ECO:0000256" key="2">
    <source>
        <dbReference type="ARBA" id="ARBA00022692"/>
    </source>
</evidence>
<feature type="compositionally biased region" description="Basic and acidic residues" evidence="8">
    <location>
        <begin position="836"/>
        <end position="849"/>
    </location>
</feature>
<feature type="region of interest" description="Disordered" evidence="8">
    <location>
        <begin position="826"/>
        <end position="849"/>
    </location>
</feature>
<evidence type="ECO:0000256" key="9">
    <source>
        <dbReference type="SAM" id="Phobius"/>
    </source>
</evidence>
<dbReference type="EnsemblMetazoa" id="G5939.1">
    <property type="protein sequence ID" value="G5939.1:cds"/>
    <property type="gene ID" value="G5939"/>
</dbReference>
<dbReference type="Gene3D" id="2.60.40.60">
    <property type="entry name" value="Cadherins"/>
    <property type="match status" value="5"/>
</dbReference>
<dbReference type="PANTHER" id="PTHR24026">
    <property type="entry name" value="FAT ATYPICAL CADHERIN-RELATED"/>
    <property type="match status" value="1"/>
</dbReference>
<protein>
    <recommendedName>
        <fullName evidence="10">Cadherin domain-containing protein</fullName>
    </recommendedName>
</protein>
<evidence type="ECO:0000313" key="12">
    <source>
        <dbReference type="Proteomes" id="UP000005408"/>
    </source>
</evidence>
<dbReference type="AlphaFoldDB" id="A0A8W8NID7"/>
<keyword evidence="12" id="KW-1185">Reference proteome</keyword>
<dbReference type="SUPFAM" id="SSF49313">
    <property type="entry name" value="Cadherin-like"/>
    <property type="match status" value="5"/>
</dbReference>
<keyword evidence="3" id="KW-0677">Repeat</keyword>
<reference evidence="11" key="1">
    <citation type="submission" date="2022-08" db="UniProtKB">
        <authorList>
            <consortium name="EnsemblMetazoa"/>
        </authorList>
    </citation>
    <scope>IDENTIFICATION</scope>
    <source>
        <strain evidence="11">05x7-T-G4-1.051#20</strain>
    </source>
</reference>
<comment type="subcellular location">
    <subcellularLocation>
        <location evidence="1">Membrane</location>
    </subcellularLocation>
</comment>
<keyword evidence="6 9" id="KW-0472">Membrane</keyword>
<evidence type="ECO:0000256" key="1">
    <source>
        <dbReference type="ARBA" id="ARBA00004370"/>
    </source>
</evidence>
<dbReference type="PROSITE" id="PS00232">
    <property type="entry name" value="CADHERIN_1"/>
    <property type="match status" value="1"/>
</dbReference>
<feature type="domain" description="Cadherin" evidence="10">
    <location>
        <begin position="175"/>
        <end position="298"/>
    </location>
</feature>
<dbReference type="GO" id="GO:0005509">
    <property type="term" value="F:calcium ion binding"/>
    <property type="evidence" value="ECO:0007669"/>
    <property type="project" value="UniProtKB-UniRule"/>
</dbReference>
<evidence type="ECO:0000313" key="11">
    <source>
        <dbReference type="EnsemblMetazoa" id="G5939.1:cds"/>
    </source>
</evidence>